<dbReference type="Gene3D" id="3.30.390.30">
    <property type="match status" value="1"/>
</dbReference>
<keyword evidence="4" id="KW-0560">Oxidoreductase</keyword>
<dbReference type="EMBL" id="BAWF01000070">
    <property type="protein sequence ID" value="GAF49184.1"/>
    <property type="molecule type" value="Genomic_DNA"/>
</dbReference>
<keyword evidence="8" id="KW-1185">Reference proteome</keyword>
<dbReference type="PRINTS" id="PR00411">
    <property type="entry name" value="PNDRDTASEI"/>
</dbReference>
<comment type="cofactor">
    <cofactor evidence="1">
        <name>FAD</name>
        <dbReference type="ChEBI" id="CHEBI:57692"/>
    </cofactor>
</comment>
<dbReference type="Pfam" id="PF14759">
    <property type="entry name" value="Reductase_C"/>
    <property type="match status" value="1"/>
</dbReference>
<feature type="domain" description="Reductase C-terminal" evidence="6">
    <location>
        <begin position="324"/>
        <end position="384"/>
    </location>
</feature>
<evidence type="ECO:0000313" key="8">
    <source>
        <dbReference type="Proteomes" id="UP000019491"/>
    </source>
</evidence>
<dbReference type="InterPro" id="IPR023753">
    <property type="entry name" value="FAD/NAD-binding_dom"/>
</dbReference>
<dbReference type="OrthoDB" id="3568330at2"/>
<dbReference type="GO" id="GO:0005737">
    <property type="term" value="C:cytoplasm"/>
    <property type="evidence" value="ECO:0007669"/>
    <property type="project" value="TreeGrafter"/>
</dbReference>
<evidence type="ECO:0000256" key="2">
    <source>
        <dbReference type="ARBA" id="ARBA00022630"/>
    </source>
</evidence>
<proteinExistence type="predicted"/>
<dbReference type="InterPro" id="IPR036188">
    <property type="entry name" value="FAD/NAD-bd_sf"/>
</dbReference>
<dbReference type="SUPFAM" id="SSF55424">
    <property type="entry name" value="FAD/NAD-linked reductases, dimerisation (C-terminal) domain"/>
    <property type="match status" value="1"/>
</dbReference>
<name>X0PZP5_RHOWR</name>
<keyword evidence="2" id="KW-0285">Flavoprotein</keyword>
<dbReference type="PANTHER" id="PTHR43557">
    <property type="entry name" value="APOPTOSIS-INDUCING FACTOR 1"/>
    <property type="match status" value="1"/>
</dbReference>
<sequence length="401" mass="42377">METGHSNRVVIVGASAAGLTAAETLRKDGFAGDIMLVGAEHATPYKRPPLSKQVLAGTWAEDRAQLRTRAELNALNADWRVGTSAVHLDRVRQQVHLADGSTIEYAGLVIATGVSPRHLAEGHELAGVHVLRTTQDAHALGSDFAPGRRLVVIGAGFLGCEVAAVASAAQLQVTLVDPLLTPMLRQLGAEVGGQVAKLHQSHGVELVLGVGVSTLKGENGRVTEVELTDGTLLEADVVLVAIGSNPSIEWLADSGLSLTNGVDCDEFCLAAPGIVAAGDVASWHHPGYGRRMRLEHQTNALEQGAAAARTLLGNAAEPFAPIPFFWSDQYNVKIQVYGAPHQDAIVSIVDGDPDEGRFAAVYRHGGQMVAVLTWNLPREAIRLRGELVSEMASRAPSTVSR</sequence>
<evidence type="ECO:0000259" key="6">
    <source>
        <dbReference type="Pfam" id="PF14759"/>
    </source>
</evidence>
<protein>
    <submittedName>
        <fullName evidence="7">Putative ferredoxin reductase</fullName>
    </submittedName>
</protein>
<evidence type="ECO:0000313" key="7">
    <source>
        <dbReference type="EMBL" id="GAF49184.1"/>
    </source>
</evidence>
<dbReference type="InterPro" id="IPR016156">
    <property type="entry name" value="FAD/NAD-linked_Rdtase_dimer_sf"/>
</dbReference>
<keyword evidence="3" id="KW-0274">FAD</keyword>
<dbReference type="InterPro" id="IPR028202">
    <property type="entry name" value="Reductase_C"/>
</dbReference>
<evidence type="ECO:0000259" key="5">
    <source>
        <dbReference type="Pfam" id="PF07992"/>
    </source>
</evidence>
<dbReference type="InterPro" id="IPR050446">
    <property type="entry name" value="FAD-oxidoreductase/Apoptosis"/>
</dbReference>
<accession>X0PZP5</accession>
<dbReference type="SUPFAM" id="SSF51905">
    <property type="entry name" value="FAD/NAD(P)-binding domain"/>
    <property type="match status" value="1"/>
</dbReference>
<dbReference type="Gene3D" id="3.50.50.60">
    <property type="entry name" value="FAD/NAD(P)-binding domain"/>
    <property type="match status" value="2"/>
</dbReference>
<dbReference type="PANTHER" id="PTHR43557:SF2">
    <property type="entry name" value="RIESKE DOMAIN-CONTAINING PROTEIN-RELATED"/>
    <property type="match status" value="1"/>
</dbReference>
<dbReference type="Pfam" id="PF07992">
    <property type="entry name" value="Pyr_redox_2"/>
    <property type="match status" value="1"/>
</dbReference>
<reference evidence="7 8" key="1">
    <citation type="submission" date="2014-02" db="EMBL/GenBank/DDBJ databases">
        <title>Whole genome shotgun sequence of Rhodococcus wratislaviensis NBRC 100605.</title>
        <authorList>
            <person name="Hosoyama A."/>
            <person name="Tsuchikane K."/>
            <person name="Yoshida I."/>
            <person name="Ohji S."/>
            <person name="Ichikawa N."/>
            <person name="Yamazoe A."/>
            <person name="Fujita N."/>
        </authorList>
    </citation>
    <scope>NUCLEOTIDE SEQUENCE [LARGE SCALE GENOMIC DNA]</scope>
    <source>
        <strain evidence="7 8">NBRC 100605</strain>
    </source>
</reference>
<dbReference type="GO" id="GO:0016651">
    <property type="term" value="F:oxidoreductase activity, acting on NAD(P)H"/>
    <property type="evidence" value="ECO:0007669"/>
    <property type="project" value="TreeGrafter"/>
</dbReference>
<evidence type="ECO:0000256" key="4">
    <source>
        <dbReference type="ARBA" id="ARBA00023002"/>
    </source>
</evidence>
<feature type="domain" description="FAD/NAD(P)-binding" evidence="5">
    <location>
        <begin position="8"/>
        <end position="304"/>
    </location>
</feature>
<comment type="caution">
    <text evidence="7">The sequence shown here is derived from an EMBL/GenBank/DDBJ whole genome shotgun (WGS) entry which is preliminary data.</text>
</comment>
<dbReference type="Proteomes" id="UP000019491">
    <property type="component" value="Unassembled WGS sequence"/>
</dbReference>
<dbReference type="PRINTS" id="PR00368">
    <property type="entry name" value="FADPNR"/>
</dbReference>
<evidence type="ECO:0000256" key="3">
    <source>
        <dbReference type="ARBA" id="ARBA00022827"/>
    </source>
</evidence>
<organism evidence="7 8">
    <name type="scientific">Rhodococcus wratislaviensis NBRC 100605</name>
    <dbReference type="NCBI Taxonomy" id="1219028"/>
    <lineage>
        <taxon>Bacteria</taxon>
        <taxon>Bacillati</taxon>
        <taxon>Actinomycetota</taxon>
        <taxon>Actinomycetes</taxon>
        <taxon>Mycobacteriales</taxon>
        <taxon>Nocardiaceae</taxon>
        <taxon>Rhodococcus</taxon>
    </lineage>
</organism>
<gene>
    <name evidence="7" type="ORF">RW1_070_00150</name>
</gene>
<dbReference type="AlphaFoldDB" id="X0PZP5"/>
<evidence type="ECO:0000256" key="1">
    <source>
        <dbReference type="ARBA" id="ARBA00001974"/>
    </source>
</evidence>